<dbReference type="Pfam" id="PF08240">
    <property type="entry name" value="ADH_N"/>
    <property type="match status" value="1"/>
</dbReference>
<dbReference type="InterPro" id="IPR011032">
    <property type="entry name" value="GroES-like_sf"/>
</dbReference>
<dbReference type="SUPFAM" id="SSF50129">
    <property type="entry name" value="GroES-like"/>
    <property type="match status" value="1"/>
</dbReference>
<protein>
    <submittedName>
        <fullName evidence="2">Zinc-binding dehydrogenase</fullName>
    </submittedName>
</protein>
<dbReference type="EMBL" id="WMBA01000001">
    <property type="protein sequence ID" value="MTD52606.1"/>
    <property type="molecule type" value="Genomic_DNA"/>
</dbReference>
<evidence type="ECO:0000259" key="1">
    <source>
        <dbReference type="SMART" id="SM00829"/>
    </source>
</evidence>
<dbReference type="InterPro" id="IPR020843">
    <property type="entry name" value="ER"/>
</dbReference>
<proteinExistence type="predicted"/>
<organism evidence="2 3">
    <name type="scientific">Amycolatopsis pithecellobii</name>
    <dbReference type="NCBI Taxonomy" id="664692"/>
    <lineage>
        <taxon>Bacteria</taxon>
        <taxon>Bacillati</taxon>
        <taxon>Actinomycetota</taxon>
        <taxon>Actinomycetes</taxon>
        <taxon>Pseudonocardiales</taxon>
        <taxon>Pseudonocardiaceae</taxon>
        <taxon>Amycolatopsis</taxon>
    </lineage>
</organism>
<gene>
    <name evidence="2" type="ORF">GKO32_01205</name>
</gene>
<reference evidence="2 3" key="1">
    <citation type="submission" date="2019-11" db="EMBL/GenBank/DDBJ databases">
        <title>Draft genome of Amycolatopsis RM579.</title>
        <authorList>
            <person name="Duangmal K."/>
            <person name="Mingma R."/>
        </authorList>
    </citation>
    <scope>NUCLEOTIDE SEQUENCE [LARGE SCALE GENOMIC DNA]</scope>
    <source>
        <strain evidence="2 3">RM579</strain>
    </source>
</reference>
<comment type="caution">
    <text evidence="2">The sequence shown here is derived from an EMBL/GenBank/DDBJ whole genome shotgun (WGS) entry which is preliminary data.</text>
</comment>
<accession>A0A6N7Z206</accession>
<dbReference type="Pfam" id="PF13602">
    <property type="entry name" value="ADH_zinc_N_2"/>
    <property type="match status" value="1"/>
</dbReference>
<dbReference type="RefSeq" id="WP_154754853.1">
    <property type="nucleotide sequence ID" value="NZ_WMBA01000001.1"/>
</dbReference>
<dbReference type="SUPFAM" id="SSF51735">
    <property type="entry name" value="NAD(P)-binding Rossmann-fold domains"/>
    <property type="match status" value="1"/>
</dbReference>
<dbReference type="InterPro" id="IPR052585">
    <property type="entry name" value="Lipid_raft_assoc_Zn_ADH"/>
</dbReference>
<feature type="domain" description="Enoyl reductase (ER)" evidence="1">
    <location>
        <begin position="10"/>
        <end position="309"/>
    </location>
</feature>
<dbReference type="Gene3D" id="3.90.180.10">
    <property type="entry name" value="Medium-chain alcohol dehydrogenases, catalytic domain"/>
    <property type="match status" value="1"/>
</dbReference>
<sequence>MRAVVVRSLGGPGKIEVIETPTPVPDPHEVLVRVVAAPLHPADFQSTSGMYVQFGAAAEADQYGVGIDVAGIVEAVGADVSTVAVGQPVIGLQERLDQRTACQAEYVVLEEWAVAPAPKDVPWSEAAGLPLNGVTAWQALDALAVPPTGWVLITGAAGAVGRLAVQLATLRGRRVLAQARESDENALRELGAVEFVSREESLGPAVRALVPGGVDGVLDAATMGVAAMDAVAHGGSYVSLLNSAPQQRRGITSINWAYRTDRAQLGLVSALSASGALSVAVAETIPLDDARSAHERNAAGGARRGLLVLTP</sequence>
<dbReference type="SMART" id="SM00829">
    <property type="entry name" value="PKS_ER"/>
    <property type="match status" value="1"/>
</dbReference>
<dbReference type="Proteomes" id="UP000440096">
    <property type="component" value="Unassembled WGS sequence"/>
</dbReference>
<dbReference type="AlphaFoldDB" id="A0A6N7Z206"/>
<dbReference type="PANTHER" id="PTHR43482:SF1">
    <property type="entry name" value="PROTEIN AST1-RELATED"/>
    <property type="match status" value="1"/>
</dbReference>
<name>A0A6N7Z206_9PSEU</name>
<evidence type="ECO:0000313" key="2">
    <source>
        <dbReference type="EMBL" id="MTD52606.1"/>
    </source>
</evidence>
<dbReference type="InterPro" id="IPR013154">
    <property type="entry name" value="ADH-like_N"/>
</dbReference>
<dbReference type="InterPro" id="IPR036291">
    <property type="entry name" value="NAD(P)-bd_dom_sf"/>
</dbReference>
<dbReference type="CDD" id="cd05289">
    <property type="entry name" value="MDR_like_2"/>
    <property type="match status" value="1"/>
</dbReference>
<dbReference type="OrthoDB" id="9787435at2"/>
<keyword evidence="3" id="KW-1185">Reference proteome</keyword>
<dbReference type="PANTHER" id="PTHR43482">
    <property type="entry name" value="PROTEIN AST1-RELATED"/>
    <property type="match status" value="1"/>
</dbReference>
<dbReference type="GO" id="GO:0016491">
    <property type="term" value="F:oxidoreductase activity"/>
    <property type="evidence" value="ECO:0007669"/>
    <property type="project" value="InterPro"/>
</dbReference>
<evidence type="ECO:0000313" key="3">
    <source>
        <dbReference type="Proteomes" id="UP000440096"/>
    </source>
</evidence>
<dbReference type="Gene3D" id="3.40.50.720">
    <property type="entry name" value="NAD(P)-binding Rossmann-like Domain"/>
    <property type="match status" value="1"/>
</dbReference>